<evidence type="ECO:0000313" key="11">
    <source>
        <dbReference type="EMBL" id="MTB73353.1"/>
    </source>
</evidence>
<comment type="cofactor">
    <cofactor evidence="2">
        <name>Zn(2+)</name>
        <dbReference type="ChEBI" id="CHEBI:29105"/>
    </cofactor>
</comment>
<comment type="similarity">
    <text evidence="3">Belongs to the Nudix hydrolase family. NudC subfamily.</text>
</comment>
<reference evidence="11 12" key="1">
    <citation type="submission" date="2019-11" db="EMBL/GenBank/DDBJ databases">
        <title>Whole genome sequencing identifies a novel species of the genus Arsenicicoccus isolated from human blood.</title>
        <authorList>
            <person name="Jeong J.H."/>
            <person name="Kweon O.J."/>
            <person name="Kim H.R."/>
            <person name="Kim T.-H."/>
            <person name="Ha S.-M."/>
            <person name="Lee M.-K."/>
        </authorList>
    </citation>
    <scope>NUCLEOTIDE SEQUENCE [LARGE SCALE GENOMIC DNA]</scope>
    <source>
        <strain evidence="11 12">MKL-02</strain>
    </source>
</reference>
<dbReference type="GO" id="GO:0005829">
    <property type="term" value="C:cytosol"/>
    <property type="evidence" value="ECO:0007669"/>
    <property type="project" value="TreeGrafter"/>
</dbReference>
<dbReference type="AlphaFoldDB" id="A0A6I3IL12"/>
<evidence type="ECO:0000313" key="12">
    <source>
        <dbReference type="Proteomes" id="UP000431092"/>
    </source>
</evidence>
<protein>
    <recommendedName>
        <fullName evidence="4">NAD(+) diphosphatase</fullName>
        <ecNumber evidence="4">3.6.1.22</ecNumber>
    </recommendedName>
</protein>
<dbReference type="RefSeq" id="WP_154594611.1">
    <property type="nucleotide sequence ID" value="NZ_WLVL01000057.1"/>
</dbReference>
<evidence type="ECO:0000259" key="10">
    <source>
        <dbReference type="PROSITE" id="PS51462"/>
    </source>
</evidence>
<comment type="caution">
    <text evidence="11">The sequence shown here is derived from an EMBL/GenBank/DDBJ whole genome shotgun (WGS) entry which is preliminary data.</text>
</comment>
<dbReference type="GO" id="GO:0019677">
    <property type="term" value="P:NAD+ catabolic process"/>
    <property type="evidence" value="ECO:0007669"/>
    <property type="project" value="TreeGrafter"/>
</dbReference>
<dbReference type="GO" id="GO:0006742">
    <property type="term" value="P:NADP+ catabolic process"/>
    <property type="evidence" value="ECO:0007669"/>
    <property type="project" value="TreeGrafter"/>
</dbReference>
<comment type="catalytic activity">
    <reaction evidence="9">
        <text>a 5'-end NAD(+)-phospho-ribonucleoside in mRNA + H2O = a 5'-end phospho-adenosine-phospho-ribonucleoside in mRNA + beta-nicotinamide D-ribonucleotide + 2 H(+)</text>
        <dbReference type="Rhea" id="RHEA:60876"/>
        <dbReference type="Rhea" id="RHEA-COMP:15698"/>
        <dbReference type="Rhea" id="RHEA-COMP:15719"/>
        <dbReference type="ChEBI" id="CHEBI:14649"/>
        <dbReference type="ChEBI" id="CHEBI:15377"/>
        <dbReference type="ChEBI" id="CHEBI:15378"/>
        <dbReference type="ChEBI" id="CHEBI:144029"/>
        <dbReference type="ChEBI" id="CHEBI:144051"/>
    </reaction>
    <physiologicalReaction direction="left-to-right" evidence="9">
        <dbReference type="Rhea" id="RHEA:60877"/>
    </physiologicalReaction>
</comment>
<dbReference type="PROSITE" id="PS00893">
    <property type="entry name" value="NUDIX_BOX"/>
    <property type="match status" value="1"/>
</dbReference>
<evidence type="ECO:0000256" key="6">
    <source>
        <dbReference type="ARBA" id="ARBA00022801"/>
    </source>
</evidence>
<dbReference type="InterPro" id="IPR015376">
    <property type="entry name" value="Znr_NADH_PPase"/>
</dbReference>
<accession>A0A6I3IL12</accession>
<dbReference type="Gene3D" id="3.90.79.20">
    <property type="match status" value="1"/>
</dbReference>
<dbReference type="Gene3D" id="3.90.79.10">
    <property type="entry name" value="Nucleoside Triphosphate Pyrophosphohydrolase"/>
    <property type="match status" value="1"/>
</dbReference>
<dbReference type="InterPro" id="IPR015797">
    <property type="entry name" value="NUDIX_hydrolase-like_dom_sf"/>
</dbReference>
<dbReference type="PROSITE" id="PS51462">
    <property type="entry name" value="NUDIX"/>
    <property type="match status" value="1"/>
</dbReference>
<evidence type="ECO:0000256" key="9">
    <source>
        <dbReference type="ARBA" id="ARBA00023679"/>
    </source>
</evidence>
<evidence type="ECO:0000256" key="4">
    <source>
        <dbReference type="ARBA" id="ARBA00012381"/>
    </source>
</evidence>
<keyword evidence="5" id="KW-0479">Metal-binding</keyword>
<dbReference type="InterPro" id="IPR049734">
    <property type="entry name" value="NudC-like_C"/>
</dbReference>
<dbReference type="Pfam" id="PF09297">
    <property type="entry name" value="Zn_ribbon_NUD"/>
    <property type="match status" value="1"/>
</dbReference>
<dbReference type="InterPro" id="IPR000086">
    <property type="entry name" value="NUDIX_hydrolase_dom"/>
</dbReference>
<dbReference type="EMBL" id="WLVL01000057">
    <property type="protein sequence ID" value="MTB73353.1"/>
    <property type="molecule type" value="Genomic_DNA"/>
</dbReference>
<evidence type="ECO:0000256" key="8">
    <source>
        <dbReference type="ARBA" id="ARBA00023027"/>
    </source>
</evidence>
<proteinExistence type="inferred from homology"/>
<evidence type="ECO:0000256" key="3">
    <source>
        <dbReference type="ARBA" id="ARBA00009595"/>
    </source>
</evidence>
<gene>
    <name evidence="11" type="primary">nudC</name>
    <name evidence="11" type="ORF">GGG17_15575</name>
</gene>
<dbReference type="PANTHER" id="PTHR42904:SF6">
    <property type="entry name" value="NAD-CAPPED RNA HYDROLASE NUDT12"/>
    <property type="match status" value="1"/>
</dbReference>
<comment type="cofactor">
    <cofactor evidence="1">
        <name>Mg(2+)</name>
        <dbReference type="ChEBI" id="CHEBI:18420"/>
    </cofactor>
</comment>
<dbReference type="Proteomes" id="UP000431092">
    <property type="component" value="Unassembled WGS sequence"/>
</dbReference>
<organism evidence="11 12">
    <name type="scientific">Arsenicicoccus cauae</name>
    <dbReference type="NCBI Taxonomy" id="2663847"/>
    <lineage>
        <taxon>Bacteria</taxon>
        <taxon>Bacillati</taxon>
        <taxon>Actinomycetota</taxon>
        <taxon>Actinomycetes</taxon>
        <taxon>Micrococcales</taxon>
        <taxon>Intrasporangiaceae</taxon>
        <taxon>Arsenicicoccus</taxon>
    </lineage>
</organism>
<evidence type="ECO:0000256" key="7">
    <source>
        <dbReference type="ARBA" id="ARBA00022842"/>
    </source>
</evidence>
<evidence type="ECO:0000256" key="5">
    <source>
        <dbReference type="ARBA" id="ARBA00022723"/>
    </source>
</evidence>
<feature type="domain" description="Nudix hydrolase" evidence="10">
    <location>
        <begin position="176"/>
        <end position="305"/>
    </location>
</feature>
<evidence type="ECO:0000256" key="2">
    <source>
        <dbReference type="ARBA" id="ARBA00001947"/>
    </source>
</evidence>
<name>A0A6I3IL12_9MICO</name>
<sequence>MTGAPRILPELALSPSALDRSSWLRGDVTWVPRLLDDESTQVVLARGDLLEARTDGSALVRHTPAEVTVTTDDIVVYLGADERGRQHLGLVRGPLEDEHRRQAPGDGHVVGGSTRWAGLRDLGLTLDPLDVALAATLIGMSHWHRAHGYCSRCGLPTSVVSSGWVRRCSGAHESYPVTSPAVIMAVVDSRDRLLLARNASWPQGRLSVLAGFVEPGESLEGAVVREVREEVGLEVEAVEYSGNQPWPFPASLMLAFTARARAGELCFADDEIAEARWYSREELRGDIRAGAVLAGGMPISVAYHLIERWLGEPIAALQQGPSVSR</sequence>
<keyword evidence="8" id="KW-0520">NAD</keyword>
<dbReference type="SUPFAM" id="SSF55811">
    <property type="entry name" value="Nudix"/>
    <property type="match status" value="1"/>
</dbReference>
<dbReference type="PANTHER" id="PTHR42904">
    <property type="entry name" value="NUDIX HYDROLASE, NUDC SUBFAMILY"/>
    <property type="match status" value="1"/>
</dbReference>
<dbReference type="EC" id="3.6.1.22" evidence="4"/>
<keyword evidence="6 11" id="KW-0378">Hydrolase</keyword>
<dbReference type="GO" id="GO:0035529">
    <property type="term" value="F:NADH pyrophosphatase activity"/>
    <property type="evidence" value="ECO:0007669"/>
    <property type="project" value="TreeGrafter"/>
</dbReference>
<evidence type="ECO:0000256" key="1">
    <source>
        <dbReference type="ARBA" id="ARBA00001946"/>
    </source>
</evidence>
<dbReference type="Pfam" id="PF00293">
    <property type="entry name" value="NUDIX"/>
    <property type="match status" value="1"/>
</dbReference>
<dbReference type="NCBIfam" id="NF001299">
    <property type="entry name" value="PRK00241.1"/>
    <property type="match status" value="1"/>
</dbReference>
<dbReference type="InterPro" id="IPR020084">
    <property type="entry name" value="NUDIX_hydrolase_CS"/>
</dbReference>
<keyword evidence="12" id="KW-1185">Reference proteome</keyword>
<dbReference type="InterPro" id="IPR050241">
    <property type="entry name" value="NAD-cap_RNA_hydrolase_NudC"/>
</dbReference>
<keyword evidence="7" id="KW-0460">Magnesium</keyword>
<dbReference type="GO" id="GO:0046872">
    <property type="term" value="F:metal ion binding"/>
    <property type="evidence" value="ECO:0007669"/>
    <property type="project" value="UniProtKB-KW"/>
</dbReference>
<dbReference type="CDD" id="cd03429">
    <property type="entry name" value="NUDIX_NADH_pyrophosphatase_Nudt13"/>
    <property type="match status" value="1"/>
</dbReference>